<dbReference type="FunFam" id="3.30.565.10:FF:000010">
    <property type="entry name" value="Sensor histidine kinase RcsC"/>
    <property type="match status" value="1"/>
</dbReference>
<feature type="transmembrane region" description="Helical" evidence="14">
    <location>
        <begin position="150"/>
        <end position="168"/>
    </location>
</feature>
<evidence type="ECO:0000256" key="11">
    <source>
        <dbReference type="ARBA" id="ARBA00022989"/>
    </source>
</evidence>
<keyword evidence="10" id="KW-0067">ATP-binding</keyword>
<feature type="transmembrane region" description="Helical" evidence="14">
    <location>
        <begin position="93"/>
        <end position="114"/>
    </location>
</feature>
<dbReference type="PRINTS" id="PR00344">
    <property type="entry name" value="BCTRLSENSOR"/>
</dbReference>
<dbReference type="CDD" id="cd16922">
    <property type="entry name" value="HATPase_EvgS-ArcB-TorS-like"/>
    <property type="match status" value="1"/>
</dbReference>
<dbReference type="InterPro" id="IPR003661">
    <property type="entry name" value="HisK_dim/P_dom"/>
</dbReference>
<feature type="transmembrane region" description="Helical" evidence="14">
    <location>
        <begin position="5"/>
        <end position="24"/>
    </location>
</feature>
<dbReference type="AlphaFoldDB" id="A0A1I4U2F8"/>
<evidence type="ECO:0000259" key="15">
    <source>
        <dbReference type="PROSITE" id="PS50109"/>
    </source>
</evidence>
<accession>A0A1I4U2F8</accession>
<dbReference type="Gene3D" id="1.10.287.130">
    <property type="match status" value="1"/>
</dbReference>
<dbReference type="PANTHER" id="PTHR45339">
    <property type="entry name" value="HYBRID SIGNAL TRANSDUCTION HISTIDINE KINASE J"/>
    <property type="match status" value="1"/>
</dbReference>
<dbReference type="Pfam" id="PF16927">
    <property type="entry name" value="HisKA_7TM"/>
    <property type="match status" value="1"/>
</dbReference>
<evidence type="ECO:0000256" key="8">
    <source>
        <dbReference type="ARBA" id="ARBA00022741"/>
    </source>
</evidence>
<reference evidence="18" key="1">
    <citation type="submission" date="2016-10" db="EMBL/GenBank/DDBJ databases">
        <authorList>
            <person name="Varghese N."/>
            <person name="Submissions S."/>
        </authorList>
    </citation>
    <scope>NUCLEOTIDE SEQUENCE [LARGE SCALE GENOMIC DNA]</scope>
    <source>
        <strain evidence="18">Mob M</strain>
    </source>
</reference>
<evidence type="ECO:0000259" key="16">
    <source>
        <dbReference type="PROSITE" id="PS50113"/>
    </source>
</evidence>
<dbReference type="InterPro" id="IPR003594">
    <property type="entry name" value="HATPase_dom"/>
</dbReference>
<evidence type="ECO:0000313" key="18">
    <source>
        <dbReference type="Proteomes" id="UP000198535"/>
    </source>
</evidence>
<dbReference type="STRING" id="487685.SAMN04488696_2520"/>
<comment type="catalytic activity">
    <reaction evidence="1">
        <text>ATP + protein L-histidine = ADP + protein N-phospho-L-histidine.</text>
        <dbReference type="EC" id="2.7.13.3"/>
    </reaction>
</comment>
<dbReference type="GO" id="GO:0006355">
    <property type="term" value="P:regulation of DNA-templated transcription"/>
    <property type="evidence" value="ECO:0007669"/>
    <property type="project" value="InterPro"/>
</dbReference>
<evidence type="ECO:0000256" key="10">
    <source>
        <dbReference type="ARBA" id="ARBA00022840"/>
    </source>
</evidence>
<dbReference type="Proteomes" id="UP000198535">
    <property type="component" value="Unassembled WGS sequence"/>
</dbReference>
<dbReference type="Pfam" id="PF02518">
    <property type="entry name" value="HATPase_c"/>
    <property type="match status" value="1"/>
</dbReference>
<evidence type="ECO:0000256" key="7">
    <source>
        <dbReference type="ARBA" id="ARBA00022692"/>
    </source>
</evidence>
<evidence type="ECO:0000256" key="3">
    <source>
        <dbReference type="ARBA" id="ARBA00012438"/>
    </source>
</evidence>
<dbReference type="InterPro" id="IPR031621">
    <property type="entry name" value="HisKA_7TM"/>
</dbReference>
<dbReference type="GO" id="GO:0005886">
    <property type="term" value="C:plasma membrane"/>
    <property type="evidence" value="ECO:0007669"/>
    <property type="project" value="UniProtKB-SubCell"/>
</dbReference>
<dbReference type="InterPro" id="IPR036097">
    <property type="entry name" value="HisK_dim/P_sf"/>
</dbReference>
<dbReference type="GO" id="GO:0005524">
    <property type="term" value="F:ATP binding"/>
    <property type="evidence" value="ECO:0007669"/>
    <property type="project" value="UniProtKB-KW"/>
</dbReference>
<feature type="domain" description="PAC" evidence="16">
    <location>
        <begin position="296"/>
        <end position="349"/>
    </location>
</feature>
<dbReference type="PROSITE" id="PS50109">
    <property type="entry name" value="HIS_KIN"/>
    <property type="match status" value="1"/>
</dbReference>
<dbReference type="InterPro" id="IPR004358">
    <property type="entry name" value="Sig_transdc_His_kin-like_C"/>
</dbReference>
<keyword evidence="7 14" id="KW-0812">Transmembrane</keyword>
<evidence type="ECO:0000256" key="6">
    <source>
        <dbReference type="ARBA" id="ARBA00022679"/>
    </source>
</evidence>
<sequence length="606" mass="68784">MYLNYYSLPLAIMLLIMSVLILQIRKHKDAVGTTCFTFLLGAAIIYSFFYALEISSTTMKTALIFYKLEYIGIPFIPTFFLTFAIKYSGKKHWLTTPSIIGLFTIPFVTMILVFTTEQHTLYHKEILLSTGTIFPSLIFKPGIWYAVQEFYNVLCMMFGIMLLLNMWMEIAPVFRKQVSIVTIGALIPFLTLLLYIADIFPEGLDPIPYSIPLCALVIYIGITRFKLLDVAPMARSLLFEKLPDGVIVLDGTKRIVDYNTSAASYLGITSDLIGKNASELMNSWPELVTCELEKKKSNNLEVKKDINGTTYWLKITFQPLFNENQSLIGEMIVIRDITESKEAEEMLLRTNRHLEEATAKAQYMTAQAEMANRAKSEFIANMSHEIRTPLNGIIGFSDILMGTKMTDQQSHYMRTVHTSANTLLDLINDILDYSKMETGKLELDPEMIDLSHMIEHIIDIVEPNAHEKGLDLKLNIIGNIPEWTIVDQSRLRQVLMNLLSNAIKFTEDGEIELKIEMSEIQDETHKTGFRFSVIDTGIGIAEEDMERIFDLFSQADGSITRKYGGTGLGLTISSRLLEMMDSRLELESEVGKGSIFYFILRLPTAN</sequence>
<dbReference type="CDD" id="cd00130">
    <property type="entry name" value="PAS"/>
    <property type="match status" value="1"/>
</dbReference>
<dbReference type="InterPro" id="IPR013767">
    <property type="entry name" value="PAS_fold"/>
</dbReference>
<dbReference type="FunFam" id="1.10.287.130:FF:000003">
    <property type="entry name" value="Histidine kinase"/>
    <property type="match status" value="1"/>
</dbReference>
<dbReference type="SMART" id="SM00388">
    <property type="entry name" value="HisKA"/>
    <property type="match status" value="1"/>
</dbReference>
<dbReference type="PANTHER" id="PTHR45339:SF1">
    <property type="entry name" value="HYBRID SIGNAL TRANSDUCTION HISTIDINE KINASE J"/>
    <property type="match status" value="1"/>
</dbReference>
<dbReference type="EC" id="2.7.13.3" evidence="3"/>
<comment type="subcellular location">
    <subcellularLocation>
        <location evidence="2">Cell membrane</location>
        <topology evidence="2">Multi-pass membrane protein</topology>
    </subcellularLocation>
</comment>
<gene>
    <name evidence="17" type="ORF">SAMN04488696_2520</name>
</gene>
<keyword evidence="12" id="KW-0902">Two-component regulatory system</keyword>
<dbReference type="SUPFAM" id="SSF55785">
    <property type="entry name" value="PYP-like sensor domain (PAS domain)"/>
    <property type="match status" value="1"/>
</dbReference>
<keyword evidence="6" id="KW-0808">Transferase</keyword>
<name>A0A1I4U2F8_9EURY</name>
<protein>
    <recommendedName>
        <fullName evidence="3">histidine kinase</fullName>
        <ecNumber evidence="3">2.7.13.3</ecNumber>
    </recommendedName>
</protein>
<dbReference type="Gene3D" id="3.30.565.10">
    <property type="entry name" value="Histidine kinase-like ATPase, C-terminal domain"/>
    <property type="match status" value="1"/>
</dbReference>
<dbReference type="NCBIfam" id="TIGR00229">
    <property type="entry name" value="sensory_box"/>
    <property type="match status" value="1"/>
</dbReference>
<feature type="transmembrane region" description="Helical" evidence="14">
    <location>
        <begin position="30"/>
        <end position="52"/>
    </location>
</feature>
<feature type="transmembrane region" description="Helical" evidence="14">
    <location>
        <begin position="64"/>
        <end position="87"/>
    </location>
</feature>
<evidence type="ECO:0000256" key="2">
    <source>
        <dbReference type="ARBA" id="ARBA00004651"/>
    </source>
</evidence>
<dbReference type="EMBL" id="FOUJ01000006">
    <property type="protein sequence ID" value="SFM83246.1"/>
    <property type="molecule type" value="Genomic_DNA"/>
</dbReference>
<dbReference type="InterPro" id="IPR005467">
    <property type="entry name" value="His_kinase_dom"/>
</dbReference>
<organism evidence="17 18">
    <name type="scientific">Methanolobus profundi</name>
    <dbReference type="NCBI Taxonomy" id="487685"/>
    <lineage>
        <taxon>Archaea</taxon>
        <taxon>Methanobacteriati</taxon>
        <taxon>Methanobacteriota</taxon>
        <taxon>Stenosarchaea group</taxon>
        <taxon>Methanomicrobia</taxon>
        <taxon>Methanosarcinales</taxon>
        <taxon>Methanosarcinaceae</taxon>
        <taxon>Methanolobus</taxon>
    </lineage>
</organism>
<proteinExistence type="predicted"/>
<evidence type="ECO:0000313" key="17">
    <source>
        <dbReference type="EMBL" id="SFM83246.1"/>
    </source>
</evidence>
<keyword evidence="4" id="KW-1003">Cell membrane</keyword>
<dbReference type="InterPro" id="IPR036890">
    <property type="entry name" value="HATPase_C_sf"/>
</dbReference>
<evidence type="ECO:0000256" key="13">
    <source>
        <dbReference type="ARBA" id="ARBA00023136"/>
    </source>
</evidence>
<dbReference type="GO" id="GO:0000155">
    <property type="term" value="F:phosphorelay sensor kinase activity"/>
    <property type="evidence" value="ECO:0007669"/>
    <property type="project" value="InterPro"/>
</dbReference>
<dbReference type="Pfam" id="PF00512">
    <property type="entry name" value="HisKA"/>
    <property type="match status" value="1"/>
</dbReference>
<dbReference type="SMART" id="SM00387">
    <property type="entry name" value="HATPase_c"/>
    <property type="match status" value="1"/>
</dbReference>
<keyword evidence="18" id="KW-1185">Reference proteome</keyword>
<keyword evidence="13 14" id="KW-0472">Membrane</keyword>
<dbReference type="InterPro" id="IPR035965">
    <property type="entry name" value="PAS-like_dom_sf"/>
</dbReference>
<dbReference type="Gene3D" id="3.30.450.20">
    <property type="entry name" value="PAS domain"/>
    <property type="match status" value="1"/>
</dbReference>
<dbReference type="SUPFAM" id="SSF47384">
    <property type="entry name" value="Homodimeric domain of signal transducing histidine kinase"/>
    <property type="match status" value="1"/>
</dbReference>
<feature type="domain" description="Histidine kinase" evidence="15">
    <location>
        <begin position="381"/>
        <end position="604"/>
    </location>
</feature>
<dbReference type="CDD" id="cd00082">
    <property type="entry name" value="HisKA"/>
    <property type="match status" value="1"/>
</dbReference>
<dbReference type="InterPro" id="IPR000014">
    <property type="entry name" value="PAS"/>
</dbReference>
<keyword evidence="8" id="KW-0547">Nucleotide-binding</keyword>
<evidence type="ECO:0000256" key="5">
    <source>
        <dbReference type="ARBA" id="ARBA00022553"/>
    </source>
</evidence>
<keyword evidence="9" id="KW-0418">Kinase</keyword>
<feature type="transmembrane region" description="Helical" evidence="14">
    <location>
        <begin position="180"/>
        <end position="197"/>
    </location>
</feature>
<evidence type="ECO:0000256" key="14">
    <source>
        <dbReference type="SAM" id="Phobius"/>
    </source>
</evidence>
<evidence type="ECO:0000256" key="12">
    <source>
        <dbReference type="ARBA" id="ARBA00023012"/>
    </source>
</evidence>
<dbReference type="Pfam" id="PF00989">
    <property type="entry name" value="PAS"/>
    <property type="match status" value="1"/>
</dbReference>
<dbReference type="PROSITE" id="PS50113">
    <property type="entry name" value="PAC"/>
    <property type="match status" value="1"/>
</dbReference>
<evidence type="ECO:0000256" key="1">
    <source>
        <dbReference type="ARBA" id="ARBA00000085"/>
    </source>
</evidence>
<dbReference type="InterPro" id="IPR000700">
    <property type="entry name" value="PAS-assoc_C"/>
</dbReference>
<keyword evidence="11 14" id="KW-1133">Transmembrane helix</keyword>
<dbReference type="SUPFAM" id="SSF55874">
    <property type="entry name" value="ATPase domain of HSP90 chaperone/DNA topoisomerase II/histidine kinase"/>
    <property type="match status" value="1"/>
</dbReference>
<evidence type="ECO:0000256" key="9">
    <source>
        <dbReference type="ARBA" id="ARBA00022777"/>
    </source>
</evidence>
<evidence type="ECO:0000256" key="4">
    <source>
        <dbReference type="ARBA" id="ARBA00022475"/>
    </source>
</evidence>
<keyword evidence="5" id="KW-0597">Phosphoprotein</keyword>